<dbReference type="Proteomes" id="UP001363460">
    <property type="component" value="Chromosome"/>
</dbReference>
<proteinExistence type="predicted"/>
<accession>A0ABZ2IBL4</accession>
<gene>
    <name evidence="2" type="ORF">V8J38_09150</name>
</gene>
<feature type="signal peptide" evidence="1">
    <location>
        <begin position="1"/>
        <end position="29"/>
    </location>
</feature>
<evidence type="ECO:0000256" key="1">
    <source>
        <dbReference type="SAM" id="SignalP"/>
    </source>
</evidence>
<keyword evidence="3" id="KW-1185">Reference proteome</keyword>
<dbReference type="InterPro" id="IPR001563">
    <property type="entry name" value="Peptidase_S10"/>
</dbReference>
<dbReference type="SUPFAM" id="SSF53474">
    <property type="entry name" value="alpha/beta-Hydrolases"/>
    <property type="match status" value="1"/>
</dbReference>
<dbReference type="InterPro" id="IPR029058">
    <property type="entry name" value="AB_hydrolase_fold"/>
</dbReference>
<dbReference type="RefSeq" id="WP_338575154.1">
    <property type="nucleotide sequence ID" value="NZ_CP146369.1"/>
</dbReference>
<dbReference type="EMBL" id="CP146369">
    <property type="protein sequence ID" value="WWT53437.1"/>
    <property type="molecule type" value="Genomic_DNA"/>
</dbReference>
<evidence type="ECO:0008006" key="4">
    <source>
        <dbReference type="Google" id="ProtNLM"/>
    </source>
</evidence>
<feature type="chain" id="PRO_5047511197" description="Septum formation initiator" evidence="1">
    <location>
        <begin position="30"/>
        <end position="512"/>
    </location>
</feature>
<evidence type="ECO:0000313" key="3">
    <source>
        <dbReference type="Proteomes" id="UP001363460"/>
    </source>
</evidence>
<evidence type="ECO:0000313" key="2">
    <source>
        <dbReference type="EMBL" id="WWT53437.1"/>
    </source>
</evidence>
<protein>
    <recommendedName>
        <fullName evidence="4">Septum formation initiator</fullName>
    </recommendedName>
</protein>
<sequence>MGLYRNAAGAVIGGLAASLCLAAMPAATAIPQAPAAHDGVTALAPFVTRHQTQIRGQHIAYTATAGETLLRNGRDQPTAALFSFAYVKDDAPADRPVIFVFNGGPGSSSLWLHMGVVGPRRVQLDREVNPSNVPPFGVVDNPDSLLDVADLVFIDPIGTGFSRIVGVGEPEDFYGVDQDAESIAQFIELWLSANGRWNAPKYLMGESYGSARAALLPRALMGGPTTYSGVMRGITINGIILLGSSLNGQGAGPGPARAAALNLPAMAATAWSHGRIERGGRSLADFDAEVSAFATGDYLNAVEKAATGALSQAERAAVVARLIRYTGVPAEAWPETLVLSTRAFSQLLLADQGLAVGLYDGRYTLPLAGDGGEPVADDPAMGRYVPGFVSAFHQMLAKDLKVRMDRPYGAIVWRNLLFGWNWKRTGVPEGQSFAADLATAMRRNGDLRVLVASGYFDLVTTPAAAKDALRQAGVPADRTTIRDYESGHMLYLGDTAAAFSDDVRALIAADAR</sequence>
<reference evidence="2 3" key="1">
    <citation type="submission" date="2024-02" db="EMBL/GenBank/DDBJ databases">
        <title>Distribution and functional of Brevundimonas-related endobacteria within Verticillium dahliae.</title>
        <authorList>
            <person name="Zeng H."/>
        </authorList>
    </citation>
    <scope>NUCLEOTIDE SEQUENCE [LARGE SCALE GENOMIC DNA]</scope>
    <source>
        <strain evidence="2 3">TRM 44200</strain>
    </source>
</reference>
<keyword evidence="1" id="KW-0732">Signal</keyword>
<organism evidence="2 3">
    <name type="scientific">Brevundimonas olei</name>
    <dbReference type="NCBI Taxonomy" id="657642"/>
    <lineage>
        <taxon>Bacteria</taxon>
        <taxon>Pseudomonadati</taxon>
        <taxon>Pseudomonadota</taxon>
        <taxon>Alphaproteobacteria</taxon>
        <taxon>Caulobacterales</taxon>
        <taxon>Caulobacteraceae</taxon>
        <taxon>Brevundimonas</taxon>
    </lineage>
</organism>
<dbReference type="Pfam" id="PF00450">
    <property type="entry name" value="Peptidase_S10"/>
    <property type="match status" value="1"/>
</dbReference>
<name>A0ABZ2IBL4_9CAUL</name>
<dbReference type="Gene3D" id="3.40.50.1820">
    <property type="entry name" value="alpha/beta hydrolase"/>
    <property type="match status" value="1"/>
</dbReference>